<dbReference type="PANTHER" id="PTHR11471">
    <property type="entry name" value="TUMOR NECROSIS FACTOR FAMILY MEMBER"/>
    <property type="match status" value="1"/>
</dbReference>
<dbReference type="Pfam" id="PF00229">
    <property type="entry name" value="TNF"/>
    <property type="match status" value="1"/>
</dbReference>
<evidence type="ECO:0000259" key="6">
    <source>
        <dbReference type="Pfam" id="PF00229"/>
    </source>
</evidence>
<comment type="similarity">
    <text evidence="2">Belongs to the tumor necrosis factor family.</text>
</comment>
<evidence type="ECO:0000256" key="3">
    <source>
        <dbReference type="ARBA" id="ARBA00022514"/>
    </source>
</evidence>
<dbReference type="PANTHER" id="PTHR11471:SF13">
    <property type="entry name" value="TNF FAMILY PROFILE DOMAIN-CONTAINING PROTEIN"/>
    <property type="match status" value="1"/>
</dbReference>
<keyword evidence="7" id="KW-1185">Reference proteome</keyword>
<proteinExistence type="inferred from homology"/>
<dbReference type="GO" id="GO:0005164">
    <property type="term" value="F:tumor necrosis factor receptor binding"/>
    <property type="evidence" value="ECO:0007669"/>
    <property type="project" value="InterPro"/>
</dbReference>
<keyword evidence="3" id="KW-0202">Cytokine</keyword>
<dbReference type="InterPro" id="IPR008983">
    <property type="entry name" value="Tumour_necrosis_fac-like_dom"/>
</dbReference>
<organism evidence="7 8">
    <name type="scientific">Biomphalaria glabrata</name>
    <name type="common">Bloodfluke planorb</name>
    <name type="synonym">Freshwater snail</name>
    <dbReference type="NCBI Taxonomy" id="6526"/>
    <lineage>
        <taxon>Eukaryota</taxon>
        <taxon>Metazoa</taxon>
        <taxon>Spiralia</taxon>
        <taxon>Lophotrochozoa</taxon>
        <taxon>Mollusca</taxon>
        <taxon>Gastropoda</taxon>
        <taxon>Heterobranchia</taxon>
        <taxon>Euthyneura</taxon>
        <taxon>Panpulmonata</taxon>
        <taxon>Hygrophila</taxon>
        <taxon>Lymnaeoidea</taxon>
        <taxon>Planorbidae</taxon>
        <taxon>Biomphalaria</taxon>
    </lineage>
</organism>
<evidence type="ECO:0000313" key="8">
    <source>
        <dbReference type="RefSeq" id="XP_055897036.1"/>
    </source>
</evidence>
<accession>A0A9W3BC83</accession>
<keyword evidence="4 5" id="KW-0472">Membrane</keyword>
<sequence>MPVIRTSQIEDEYIYVPHHHLSRVRTNRRPNDRSRSYKTNSYQWVVFVLTIISMVTSFFLIIIGFFHTELSKFSPKNMNPAIACLDCSMTDHIPHNLLESVVLKEINGIDNCCAYNNKELTALLEISMRGKHVKSALPAFNVSNFSLSSASAHVQLLAPIKGSTRSSIEFTDELATMLLKDVSEHDKKFEHVRKVDLLKDGFKVIHSGVYYLYSSVHFKIGSEIKCSTLSYTTWHHTIEKKSSSQSMVLFKSAYTCCNNCTSNDETSYTGGAIRLLPGDVINIKISGYGLAFIDRNSTFAGLMMMGES</sequence>
<comment type="subcellular location">
    <subcellularLocation>
        <location evidence="1">Membrane</location>
    </subcellularLocation>
</comment>
<gene>
    <name evidence="8 9" type="primary">LOC106080140</name>
</gene>
<dbReference type="SUPFAM" id="SSF49842">
    <property type="entry name" value="TNF-like"/>
    <property type="match status" value="1"/>
</dbReference>
<dbReference type="GO" id="GO:0016020">
    <property type="term" value="C:membrane"/>
    <property type="evidence" value="ECO:0007669"/>
    <property type="project" value="UniProtKB-SubCell"/>
</dbReference>
<dbReference type="GO" id="GO:0005615">
    <property type="term" value="C:extracellular space"/>
    <property type="evidence" value="ECO:0007669"/>
    <property type="project" value="UniProtKB-KW"/>
</dbReference>
<dbReference type="GeneID" id="106080140"/>
<feature type="domain" description="THD" evidence="6">
    <location>
        <begin position="191"/>
        <end position="304"/>
    </location>
</feature>
<dbReference type="Proteomes" id="UP001165740">
    <property type="component" value="Chromosome 9"/>
</dbReference>
<dbReference type="RefSeq" id="XP_055897037.1">
    <property type="nucleotide sequence ID" value="XM_056041062.1"/>
</dbReference>
<evidence type="ECO:0000256" key="5">
    <source>
        <dbReference type="SAM" id="Phobius"/>
    </source>
</evidence>
<dbReference type="GO" id="GO:0005125">
    <property type="term" value="F:cytokine activity"/>
    <property type="evidence" value="ECO:0007669"/>
    <property type="project" value="UniProtKB-KW"/>
</dbReference>
<evidence type="ECO:0000256" key="4">
    <source>
        <dbReference type="ARBA" id="ARBA00023136"/>
    </source>
</evidence>
<keyword evidence="5" id="KW-1133">Transmembrane helix</keyword>
<evidence type="ECO:0000256" key="1">
    <source>
        <dbReference type="ARBA" id="ARBA00004370"/>
    </source>
</evidence>
<protein>
    <submittedName>
        <fullName evidence="8 9">Uncharacterized protein LOC106080140 isoform X1</fullName>
    </submittedName>
</protein>
<name>A0A9W3BC83_BIOGL</name>
<feature type="transmembrane region" description="Helical" evidence="5">
    <location>
        <begin position="44"/>
        <end position="66"/>
    </location>
</feature>
<dbReference type="OrthoDB" id="5980568at2759"/>
<evidence type="ECO:0000313" key="9">
    <source>
        <dbReference type="RefSeq" id="XP_055897037.1"/>
    </source>
</evidence>
<evidence type="ECO:0000313" key="7">
    <source>
        <dbReference type="Proteomes" id="UP001165740"/>
    </source>
</evidence>
<keyword evidence="5" id="KW-0812">Transmembrane</keyword>
<dbReference type="RefSeq" id="XP_055897036.1">
    <property type="nucleotide sequence ID" value="XM_056041061.1"/>
</dbReference>
<dbReference type="AlphaFoldDB" id="A0A9W3BC83"/>
<evidence type="ECO:0000256" key="2">
    <source>
        <dbReference type="ARBA" id="ARBA00008670"/>
    </source>
</evidence>
<reference evidence="8 9" key="1">
    <citation type="submission" date="2025-04" db="UniProtKB">
        <authorList>
            <consortium name="RefSeq"/>
        </authorList>
    </citation>
    <scope>IDENTIFICATION</scope>
</reference>
<dbReference type="GO" id="GO:0006955">
    <property type="term" value="P:immune response"/>
    <property type="evidence" value="ECO:0007669"/>
    <property type="project" value="InterPro"/>
</dbReference>
<dbReference type="Gene3D" id="2.60.120.40">
    <property type="match status" value="1"/>
</dbReference>
<dbReference type="InterPro" id="IPR006052">
    <property type="entry name" value="TNF_dom"/>
</dbReference>